<dbReference type="EMBL" id="CP035704">
    <property type="protein sequence ID" value="QBB72293.1"/>
    <property type="molecule type" value="Genomic_DNA"/>
</dbReference>
<evidence type="ECO:0000256" key="4">
    <source>
        <dbReference type="SAM" id="Phobius"/>
    </source>
</evidence>
<dbReference type="Pfam" id="PF00486">
    <property type="entry name" value="Trans_reg_C"/>
    <property type="match status" value="1"/>
</dbReference>
<dbReference type="InterPro" id="IPR019734">
    <property type="entry name" value="TPR_rpt"/>
</dbReference>
<dbReference type="OrthoDB" id="9149639at2"/>
<feature type="transmembrane region" description="Helical" evidence="4">
    <location>
        <begin position="183"/>
        <end position="204"/>
    </location>
</feature>
<dbReference type="SMART" id="SM00028">
    <property type="entry name" value="TPR"/>
    <property type="match status" value="2"/>
</dbReference>
<keyword evidence="2" id="KW-0802">TPR repeat</keyword>
<accession>A0A411HP80</accession>
<dbReference type="Gene3D" id="1.10.10.10">
    <property type="entry name" value="Winged helix-like DNA-binding domain superfamily/Winged helix DNA-binding domain"/>
    <property type="match status" value="1"/>
</dbReference>
<keyword evidence="7" id="KW-1185">Reference proteome</keyword>
<feature type="domain" description="OmpR/PhoB-type" evidence="5">
    <location>
        <begin position="30"/>
        <end position="128"/>
    </location>
</feature>
<protein>
    <recommendedName>
        <fullName evidence="5">OmpR/PhoB-type domain-containing protein</fullName>
    </recommendedName>
</protein>
<sequence length="836" mass="91113">MANSPVANFFQVLDRHDVTTALPRARYHSGMIYRFDDFQLNSATRELHRHDILVALPARAFECLAYLIEHRERAVGRDELIAAVWGRVEVSDALLSHTVVKIRRSLGDTGNEQRTIRTVPRFGYRWVGEIVALAASVETSPPIVAAAPPMDAVPADIAAAAAPGIEMPSMPSAISPRKIPQRITLVLAAFASIALVVVLLWFLLATNRRDVAAVASNTAAANTENSAALALVLPAEVSASDDWRWLRFGLMDLVANRLRDGALYTMPSESVVALLKQRDVANKTDLLHDTQLAKVAAMRILPRVRSDGARWTVRLDVFGAQNDQSVEAQADDAIKAARDAADLLLNKLGHKLNIATSEPTTPQLEELMQRSGAAMLADQLDQARDLIRAATPELQHQPRVEQRMAQIEFRSGNYVATESRLHVLLDRLSPQRDAALRARALITLAGAYLRQNKIDLASDTYEEAITLRQGQSDPVVLGVAYLGRGSVLAQKQRFDEAISELSRARTELEATGDGQGVAAVDVNLGEIQSMRHRPAEALPLLKNAVREFELLGLREGLAYALGQQASAEREMLDFAAAQATTTRFWPAEQHTNNLRLRWTLTCVRAEALTDSGQHDEALLLLSRIRNEADPHADSLARACADALAANIAWRHGDAVAAARFAEAALSSDFRDAEPTRYLRTAVLRTHVLLHNGQAADAAALLQTLRTWIGSNAAGDWRAIYLQLLDAEQDAAAHRTEAALEQFAAALQSAIRFNVAEDLVAVAVPYLQALIAASQLDSARIVAGRISVWADRDLRVATAQAQLFRALGQSDAARKAEETAARLLGPQTAAMSATPPR</sequence>
<keyword evidence="4" id="KW-0812">Transmembrane</keyword>
<name>A0A411HP80_9GAMM</name>
<dbReference type="GO" id="GO:0000160">
    <property type="term" value="P:phosphorelay signal transduction system"/>
    <property type="evidence" value="ECO:0007669"/>
    <property type="project" value="InterPro"/>
</dbReference>
<keyword evidence="1 3" id="KW-0238">DNA-binding</keyword>
<dbReference type="InterPro" id="IPR011990">
    <property type="entry name" value="TPR-like_helical_dom_sf"/>
</dbReference>
<dbReference type="SMART" id="SM00862">
    <property type="entry name" value="Trans_reg_C"/>
    <property type="match status" value="1"/>
</dbReference>
<dbReference type="CDD" id="cd00383">
    <property type="entry name" value="trans_reg_C"/>
    <property type="match status" value="1"/>
</dbReference>
<dbReference type="InterPro" id="IPR016032">
    <property type="entry name" value="Sig_transdc_resp-reg_C-effctor"/>
</dbReference>
<dbReference type="Gene3D" id="1.25.40.10">
    <property type="entry name" value="Tetratricopeptide repeat domain"/>
    <property type="match status" value="1"/>
</dbReference>
<dbReference type="GO" id="GO:0006355">
    <property type="term" value="P:regulation of DNA-templated transcription"/>
    <property type="evidence" value="ECO:0007669"/>
    <property type="project" value="InterPro"/>
</dbReference>
<dbReference type="PROSITE" id="PS51755">
    <property type="entry name" value="OMPR_PHOB"/>
    <property type="match status" value="1"/>
</dbReference>
<evidence type="ECO:0000256" key="2">
    <source>
        <dbReference type="PROSITE-ProRule" id="PRU00339"/>
    </source>
</evidence>
<dbReference type="SUPFAM" id="SSF48452">
    <property type="entry name" value="TPR-like"/>
    <property type="match status" value="1"/>
</dbReference>
<evidence type="ECO:0000313" key="6">
    <source>
        <dbReference type="EMBL" id="QBB72293.1"/>
    </source>
</evidence>
<evidence type="ECO:0000313" key="7">
    <source>
        <dbReference type="Proteomes" id="UP000291562"/>
    </source>
</evidence>
<dbReference type="Proteomes" id="UP000291562">
    <property type="component" value="Chromosome"/>
</dbReference>
<dbReference type="AlphaFoldDB" id="A0A411HP80"/>
<dbReference type="Pfam" id="PF13181">
    <property type="entry name" value="TPR_8"/>
    <property type="match status" value="1"/>
</dbReference>
<feature type="repeat" description="TPR" evidence="2">
    <location>
        <begin position="438"/>
        <end position="471"/>
    </location>
</feature>
<evidence type="ECO:0000259" key="5">
    <source>
        <dbReference type="PROSITE" id="PS51755"/>
    </source>
</evidence>
<dbReference type="SUPFAM" id="SSF46894">
    <property type="entry name" value="C-terminal effector domain of the bipartite response regulators"/>
    <property type="match status" value="1"/>
</dbReference>
<dbReference type="KEGG" id="xbc:ELE36_19030"/>
<evidence type="ECO:0000256" key="1">
    <source>
        <dbReference type="ARBA" id="ARBA00023125"/>
    </source>
</evidence>
<dbReference type="InterPro" id="IPR001867">
    <property type="entry name" value="OmpR/PhoB-type_DNA-bd"/>
</dbReference>
<keyword evidence="4" id="KW-0472">Membrane</keyword>
<feature type="DNA-binding region" description="OmpR/PhoB-type" evidence="3">
    <location>
        <begin position="30"/>
        <end position="128"/>
    </location>
</feature>
<dbReference type="PROSITE" id="PS50005">
    <property type="entry name" value="TPR"/>
    <property type="match status" value="1"/>
</dbReference>
<evidence type="ECO:0000256" key="3">
    <source>
        <dbReference type="PROSITE-ProRule" id="PRU01091"/>
    </source>
</evidence>
<keyword evidence="4" id="KW-1133">Transmembrane helix</keyword>
<dbReference type="GO" id="GO:0003677">
    <property type="term" value="F:DNA binding"/>
    <property type="evidence" value="ECO:0007669"/>
    <property type="project" value="UniProtKB-UniRule"/>
</dbReference>
<proteinExistence type="predicted"/>
<organism evidence="6 7">
    <name type="scientific">Pseudolysobacter antarcticus</name>
    <dbReference type="NCBI Taxonomy" id="2511995"/>
    <lineage>
        <taxon>Bacteria</taxon>
        <taxon>Pseudomonadati</taxon>
        <taxon>Pseudomonadota</taxon>
        <taxon>Gammaproteobacteria</taxon>
        <taxon>Lysobacterales</taxon>
        <taxon>Rhodanobacteraceae</taxon>
        <taxon>Pseudolysobacter</taxon>
    </lineage>
</organism>
<gene>
    <name evidence="6" type="ORF">ELE36_19030</name>
</gene>
<dbReference type="InterPro" id="IPR036388">
    <property type="entry name" value="WH-like_DNA-bd_sf"/>
</dbReference>
<reference evidence="6 7" key="1">
    <citation type="submission" date="2019-01" db="EMBL/GenBank/DDBJ databases">
        <title>Pseudolysobacter antarctica gen. nov., sp. nov., isolated from Fildes Peninsula, Antarctica.</title>
        <authorList>
            <person name="Wei Z."/>
            <person name="Peng F."/>
        </authorList>
    </citation>
    <scope>NUCLEOTIDE SEQUENCE [LARGE SCALE GENOMIC DNA]</scope>
    <source>
        <strain evidence="6 7">AQ6-296</strain>
    </source>
</reference>